<dbReference type="InterPro" id="IPR016181">
    <property type="entry name" value="Acyl_CoA_acyltransferase"/>
</dbReference>
<comment type="caution">
    <text evidence="1">The sequence shown here is derived from an EMBL/GenBank/DDBJ whole genome shotgun (WGS) entry which is preliminary data.</text>
</comment>
<reference evidence="1" key="1">
    <citation type="journal article" date="2023" name="Mol. Phylogenet. Evol.">
        <title>Genome-scale phylogeny and comparative genomics of the fungal order Sordariales.</title>
        <authorList>
            <person name="Hensen N."/>
            <person name="Bonometti L."/>
            <person name="Westerberg I."/>
            <person name="Brannstrom I.O."/>
            <person name="Guillou S."/>
            <person name="Cros-Aarteil S."/>
            <person name="Calhoun S."/>
            <person name="Haridas S."/>
            <person name="Kuo A."/>
            <person name="Mondo S."/>
            <person name="Pangilinan J."/>
            <person name="Riley R."/>
            <person name="LaButti K."/>
            <person name="Andreopoulos B."/>
            <person name="Lipzen A."/>
            <person name="Chen C."/>
            <person name="Yan M."/>
            <person name="Daum C."/>
            <person name="Ng V."/>
            <person name="Clum A."/>
            <person name="Steindorff A."/>
            <person name="Ohm R.A."/>
            <person name="Martin F."/>
            <person name="Silar P."/>
            <person name="Natvig D.O."/>
            <person name="Lalanne C."/>
            <person name="Gautier V."/>
            <person name="Ament-Velasquez S.L."/>
            <person name="Kruys A."/>
            <person name="Hutchinson M.I."/>
            <person name="Powell A.J."/>
            <person name="Barry K."/>
            <person name="Miller A.N."/>
            <person name="Grigoriev I.V."/>
            <person name="Debuchy R."/>
            <person name="Gladieux P."/>
            <person name="Hiltunen Thoren M."/>
            <person name="Johannesson H."/>
        </authorList>
    </citation>
    <scope>NUCLEOTIDE SEQUENCE</scope>
    <source>
        <strain evidence="1">CBS 232.78</strain>
    </source>
</reference>
<accession>A0AAE0NHZ8</accession>
<evidence type="ECO:0000313" key="2">
    <source>
        <dbReference type="Proteomes" id="UP001285441"/>
    </source>
</evidence>
<reference evidence="1" key="2">
    <citation type="submission" date="2023-06" db="EMBL/GenBank/DDBJ databases">
        <authorList>
            <consortium name="Lawrence Berkeley National Laboratory"/>
            <person name="Haridas S."/>
            <person name="Hensen N."/>
            <person name="Bonometti L."/>
            <person name="Westerberg I."/>
            <person name="Brannstrom I.O."/>
            <person name="Guillou S."/>
            <person name="Cros-Aarteil S."/>
            <person name="Calhoun S."/>
            <person name="Kuo A."/>
            <person name="Mondo S."/>
            <person name="Pangilinan J."/>
            <person name="Riley R."/>
            <person name="LaButti K."/>
            <person name="Andreopoulos B."/>
            <person name="Lipzen A."/>
            <person name="Chen C."/>
            <person name="Yanf M."/>
            <person name="Daum C."/>
            <person name="Ng V."/>
            <person name="Clum A."/>
            <person name="Steindorff A."/>
            <person name="Ohm R."/>
            <person name="Martin F."/>
            <person name="Silar P."/>
            <person name="Natvig D."/>
            <person name="Lalanne C."/>
            <person name="Gautier V."/>
            <person name="Ament-velasquez S.L."/>
            <person name="Kruys A."/>
            <person name="Hutchinson M.I."/>
            <person name="Powell A.J."/>
            <person name="Barry K."/>
            <person name="Miller A.N."/>
            <person name="Grigoriev I.V."/>
            <person name="Debuchy R."/>
            <person name="Gladieux P."/>
            <person name="Thoren M.H."/>
            <person name="Johannesson H."/>
        </authorList>
    </citation>
    <scope>NUCLEOTIDE SEQUENCE</scope>
    <source>
        <strain evidence="1">CBS 232.78</strain>
    </source>
</reference>
<evidence type="ECO:0000313" key="1">
    <source>
        <dbReference type="EMBL" id="KAK3381815.1"/>
    </source>
</evidence>
<dbReference type="EMBL" id="JAULSW010000005">
    <property type="protein sequence ID" value="KAK3381815.1"/>
    <property type="molecule type" value="Genomic_DNA"/>
</dbReference>
<protein>
    <recommendedName>
        <fullName evidence="3">N-acetyltransferase domain-containing protein</fullName>
    </recommendedName>
</protein>
<proteinExistence type="predicted"/>
<name>A0AAE0NHZ8_9PEZI</name>
<sequence>MSGNQALPQSGTGAAFKLRATTEKDLGAITVIHIEGLIEDPQDMYCLPGRDEHVGEHWKWAREEYWGYVQQPDRYYVFVLEEGASAGVGAGAGAGTAANPTIVGFAVWDVAVLTNNAGQNARLVVRGDANTNRCEAVEDTAATLFSVHFAQWSESQAQLVALVVLPAFRPRGGGTKLANCGINFARENGWPATQLCWCAGGSRSGGGSRVFFEHLGFVTVATEVVRVQGEEEWLVCSAMVRYPPAQGEMP</sequence>
<dbReference type="SUPFAM" id="SSF55729">
    <property type="entry name" value="Acyl-CoA N-acyltransferases (Nat)"/>
    <property type="match status" value="1"/>
</dbReference>
<organism evidence="1 2">
    <name type="scientific">Podospora didyma</name>
    <dbReference type="NCBI Taxonomy" id="330526"/>
    <lineage>
        <taxon>Eukaryota</taxon>
        <taxon>Fungi</taxon>
        <taxon>Dikarya</taxon>
        <taxon>Ascomycota</taxon>
        <taxon>Pezizomycotina</taxon>
        <taxon>Sordariomycetes</taxon>
        <taxon>Sordariomycetidae</taxon>
        <taxon>Sordariales</taxon>
        <taxon>Podosporaceae</taxon>
        <taxon>Podospora</taxon>
    </lineage>
</organism>
<dbReference type="AlphaFoldDB" id="A0AAE0NHZ8"/>
<dbReference type="Proteomes" id="UP001285441">
    <property type="component" value="Unassembled WGS sequence"/>
</dbReference>
<dbReference type="Gene3D" id="3.40.630.30">
    <property type="match status" value="1"/>
</dbReference>
<gene>
    <name evidence="1" type="ORF">B0H63DRAFT_524498</name>
</gene>
<evidence type="ECO:0008006" key="3">
    <source>
        <dbReference type="Google" id="ProtNLM"/>
    </source>
</evidence>
<keyword evidence="2" id="KW-1185">Reference proteome</keyword>